<protein>
    <recommendedName>
        <fullName evidence="3">Fructose-bisphosphate aldolase</fullName>
    </recommendedName>
</protein>
<dbReference type="Proteomes" id="UP000189055">
    <property type="component" value="Chromosome"/>
</dbReference>
<proteinExistence type="predicted"/>
<name>A0A1U9LBU7_9PROT</name>
<accession>A0A1U9LBU7</accession>
<dbReference type="AlphaFoldDB" id="A0A1U9LBU7"/>
<gene>
    <name evidence="1" type="ORF">A0U91_01490</name>
</gene>
<dbReference type="Gene3D" id="3.20.20.70">
    <property type="entry name" value="Aldolase class I"/>
    <property type="match status" value="1"/>
</dbReference>
<dbReference type="EMBL" id="CP014687">
    <property type="protein sequence ID" value="AQT03911.1"/>
    <property type="molecule type" value="Genomic_DNA"/>
</dbReference>
<evidence type="ECO:0000313" key="2">
    <source>
        <dbReference type="Proteomes" id="UP000189055"/>
    </source>
</evidence>
<evidence type="ECO:0008006" key="3">
    <source>
        <dbReference type="Google" id="ProtNLM"/>
    </source>
</evidence>
<evidence type="ECO:0000313" key="1">
    <source>
        <dbReference type="EMBL" id="AQT03911.1"/>
    </source>
</evidence>
<organism evidence="1 2">
    <name type="scientific">Acetobacter persici</name>
    <dbReference type="NCBI Taxonomy" id="1076596"/>
    <lineage>
        <taxon>Bacteria</taxon>
        <taxon>Pseudomonadati</taxon>
        <taxon>Pseudomonadota</taxon>
        <taxon>Alphaproteobacteria</taxon>
        <taxon>Acetobacterales</taxon>
        <taxon>Acetobacteraceae</taxon>
        <taxon>Acetobacter</taxon>
    </lineage>
</organism>
<sequence>MTKKNEYKKTRFFEKISRIRAGDYKIGDFMIADAKDVDVAGGVPSMGLRRDRETGKSAGYRNRPEFLQQVRDLIKQDVLDIMLSSTATIEQLADEGAFENSKIIPAFRGNEATDAWVGIRGGRYRDFPPRPYRGAALEFARAPLCLYSLTYINDAEHDASSLEAYARFRADARMNGKMHFLEVFNPNVETGLSRDQVGFFINDCVVRTLASLTRQEKPEFLKVAYNGPGPLEELVQHDPSMVVGIMGGGGGTHRDTFELLAQAERYGARLALFGRKINGAEDQCLMITWMRRVVDREVTSIEAVRGYHADLQRQGCVADRSLENDLQITDSMLKDAVTET</sequence>
<dbReference type="KEGG" id="aper:A0U91_01490"/>
<dbReference type="STRING" id="1076596.A0U91_01490"/>
<dbReference type="InterPro" id="IPR013785">
    <property type="entry name" value="Aldolase_TIM"/>
</dbReference>
<reference evidence="1 2" key="1">
    <citation type="submission" date="2016-03" db="EMBL/GenBank/DDBJ databases">
        <title>Acetic acid bacteria sequencing.</title>
        <authorList>
            <person name="Brandt J."/>
            <person name="Jakob F."/>
            <person name="Vogel R.F."/>
        </authorList>
    </citation>
    <scope>NUCLEOTIDE SEQUENCE [LARGE SCALE GENOMIC DNA]</scope>
    <source>
        <strain evidence="1 2">TMW2.1084</strain>
    </source>
</reference>
<dbReference type="RefSeq" id="WP_077929852.1">
    <property type="nucleotide sequence ID" value="NZ_CP014687.1"/>
</dbReference>